<name>A0A9P0CQ78_9CUCU</name>
<feature type="domain" description="Tesmin/TSO1-like CXC" evidence="1">
    <location>
        <begin position="1353"/>
        <end position="1396"/>
    </location>
</feature>
<dbReference type="PANTHER" id="PTHR47018:SF3">
    <property type="entry name" value="MYCBP-ASSOCIATED PROTEIN"/>
    <property type="match status" value="1"/>
</dbReference>
<keyword evidence="3" id="KW-1185">Reference proteome</keyword>
<evidence type="ECO:0000313" key="3">
    <source>
        <dbReference type="Proteomes" id="UP001153636"/>
    </source>
</evidence>
<dbReference type="PANTHER" id="PTHR47018">
    <property type="entry name" value="CXC DOMAIN-CONTAINING PROTEIN-RELATED"/>
    <property type="match status" value="1"/>
</dbReference>
<reference evidence="2" key="1">
    <citation type="submission" date="2022-01" db="EMBL/GenBank/DDBJ databases">
        <authorList>
            <person name="King R."/>
        </authorList>
    </citation>
    <scope>NUCLEOTIDE SEQUENCE</scope>
</reference>
<dbReference type="SMART" id="SM01114">
    <property type="entry name" value="CXC"/>
    <property type="match status" value="1"/>
</dbReference>
<gene>
    <name evidence="2" type="ORF">PSYICH_LOCUS8058</name>
</gene>
<dbReference type="CDD" id="cd09897">
    <property type="entry name" value="H3TH_FEN1-XPG-like"/>
    <property type="match status" value="1"/>
</dbReference>
<accession>A0A9P0CQ78</accession>
<evidence type="ECO:0000313" key="2">
    <source>
        <dbReference type="EMBL" id="CAH1107472.1"/>
    </source>
</evidence>
<dbReference type="Proteomes" id="UP001153636">
    <property type="component" value="Chromosome 21"/>
</dbReference>
<dbReference type="EMBL" id="OV651833">
    <property type="protein sequence ID" value="CAH1107472.1"/>
    <property type="molecule type" value="Genomic_DNA"/>
</dbReference>
<protein>
    <recommendedName>
        <fullName evidence="1">Tesmin/TSO1-like CXC domain-containing protein</fullName>
    </recommendedName>
</protein>
<dbReference type="InterPro" id="IPR033467">
    <property type="entry name" value="Tesmin/TSO1-like_CXC"/>
</dbReference>
<sequence length="1412" mass="162928">MECSSSDTTDNELLHKFKLKTKQLTREYKKCVICKKGARLEESTLITMETIKRSVKMRLDMQTYNNDLRALSDKINNSCKLWWHRNCYSSFTSLKNISKARKLKAQSSQCIENQDVTEKNDRQKADKLRYHKPNFNINLCVFCQKLKKDLIAAEVKYHSNCFAVEWKKYSSKSESNKVASMDDCASQNDKGSDTWQKIVAEIKQGISRGKVYTSAAVYDRYALMGGSLNPQYFLRKLKIYFKDDVDFVKSYKSNEATLMYPKLQNNVYNEVEMLKESDFTYRPVLKNDTFLSALHLVASEIKKDLREMEDTDILTVPNIDNMKKSVPLSLLNLLGLLLCDYADDDKEVRILTFSYHRTSRNRFVQFAADNIDVLEETIDGRNTFHATQIVAFQQCPENKSSFSIPPVKMTKRLIIHQNFHSLINAQYIKTKRPSPHCEQNEKYVQVSAEKSKACSISPNNLVWILSRNQNCDSQIIPQWTGFNKITDNSDGIPTFKGYFPILPYVASEYDTLWTVMLRCRDLTSHLNIENTVITFDQALYCKAKELQWLHQDECKRFVLRLGGFHIMLNFVRVIGQRVEDSGFSDIIVESGVYSKTTCENILKGKMWNRAIRCHKLVYESLWRILMDEYADWLRTSFNEDTADFQELMDMVTELSTTIQDRDSSEISEITQRAINKIRQMQSFSDFLNHIQNETAQFWMSYLDMVNTLLTFIHAERTGNWNEYLTAFYNMLPWFAIYDHHNYTRWGTVYFLDMINLKNLAPDVFNEYVNKCFSVKTTANSFNRKAIDQALEHVNRDFNYSINKSSTCASNKNIELGTKRLAKDETDVCYLKEQFCRFTVFSRDTSSLVCITTNDVVENNLKQQVLNAKENGFAIIDDVVLKMGSEDFYKPLKKSGIKSFPKNVSQKITPHGKWNSMKKGQQLIQRLLAVSKRRKISLEEVYSHELTDYPMSLSANGLLSIPTTKSTLGAILQGYGKVYTEYHPEKEKACVIIDAMSIVQGIGKPTNTKTFGEYATLFYNIVSRYFVKYKRVDLVFDQYKQNSLKNGTRQKRAGQHRPIRKIVDGDDVPLPVKWENFIHSWENKLDFTHYLSTYTMTRARRDGLHLVTSGGFRDFLRFDAVNELLPQSSELISSNHEEADTRMLLHILSAKEEGYTDCVISCKDTDVLVLLVHFFNELNINLYMQTAVNKIIDIKSIQLHEDIKGNLLLFHALTGCDVTSQFRGIGKKTAWKTYEINYHLLSSTRSEPFDENKFEDLQKFVMLLYSNASTGVCNTIDCLRAKMSTKVAIDKLPPTSDALRQHCLRTVYQMIIWKGALKPVMTIPDHNNYGWTTNENGEMSPIFTTKPALPILTAEMSLCACKTGCRSLRCQCKNNKLPCLTTCQCSGSRSCLNEFTEYRSDSSDGEDDVDIND</sequence>
<organism evidence="2 3">
    <name type="scientific">Psylliodes chrysocephalus</name>
    <dbReference type="NCBI Taxonomy" id="3402493"/>
    <lineage>
        <taxon>Eukaryota</taxon>
        <taxon>Metazoa</taxon>
        <taxon>Ecdysozoa</taxon>
        <taxon>Arthropoda</taxon>
        <taxon>Hexapoda</taxon>
        <taxon>Insecta</taxon>
        <taxon>Pterygota</taxon>
        <taxon>Neoptera</taxon>
        <taxon>Endopterygota</taxon>
        <taxon>Coleoptera</taxon>
        <taxon>Polyphaga</taxon>
        <taxon>Cucujiformia</taxon>
        <taxon>Chrysomeloidea</taxon>
        <taxon>Chrysomelidae</taxon>
        <taxon>Galerucinae</taxon>
        <taxon>Alticini</taxon>
        <taxon>Psylliodes</taxon>
    </lineage>
</organism>
<dbReference type="OrthoDB" id="8300196at2759"/>
<proteinExistence type="predicted"/>
<evidence type="ECO:0000259" key="1">
    <source>
        <dbReference type="SMART" id="SM01114"/>
    </source>
</evidence>